<dbReference type="InParanoid" id="A0A1Z5RIX0"/>
<evidence type="ECO:0000313" key="2">
    <source>
        <dbReference type="Proteomes" id="UP000000768"/>
    </source>
</evidence>
<sequence>MYRLRVFHSNLIFSNRIPQILSPCMCRILLSRFHVLNTAVCYLLRHAHCRRIEFVDGDAIRVMPACRHRFYRPQSPPFLPNPPRRVSGTGHHELLLRRPLLLLPVDGAPPRADGGRVPPRAGECGASLPSRWWCGIVDIVALDRQRCFLRRGGEQAT</sequence>
<organism evidence="1 2">
    <name type="scientific">Sorghum bicolor</name>
    <name type="common">Sorghum</name>
    <name type="synonym">Sorghum vulgare</name>
    <dbReference type="NCBI Taxonomy" id="4558"/>
    <lineage>
        <taxon>Eukaryota</taxon>
        <taxon>Viridiplantae</taxon>
        <taxon>Streptophyta</taxon>
        <taxon>Embryophyta</taxon>
        <taxon>Tracheophyta</taxon>
        <taxon>Spermatophyta</taxon>
        <taxon>Magnoliopsida</taxon>
        <taxon>Liliopsida</taxon>
        <taxon>Poales</taxon>
        <taxon>Poaceae</taxon>
        <taxon>PACMAD clade</taxon>
        <taxon>Panicoideae</taxon>
        <taxon>Andropogonodae</taxon>
        <taxon>Andropogoneae</taxon>
        <taxon>Sorghinae</taxon>
        <taxon>Sorghum</taxon>
    </lineage>
</organism>
<keyword evidence="2" id="KW-1185">Reference proteome</keyword>
<reference evidence="2" key="2">
    <citation type="journal article" date="2018" name="Plant J.">
        <title>The Sorghum bicolor reference genome: improved assembly, gene annotations, a transcriptome atlas, and signatures of genome organization.</title>
        <authorList>
            <person name="McCormick R.F."/>
            <person name="Truong S.K."/>
            <person name="Sreedasyam A."/>
            <person name="Jenkins J."/>
            <person name="Shu S."/>
            <person name="Sims D."/>
            <person name="Kennedy M."/>
            <person name="Amirebrahimi M."/>
            <person name="Weers B.D."/>
            <person name="McKinley B."/>
            <person name="Mattison A."/>
            <person name="Morishige D.T."/>
            <person name="Grimwood J."/>
            <person name="Schmutz J."/>
            <person name="Mullet J.E."/>
        </authorList>
    </citation>
    <scope>NUCLEOTIDE SEQUENCE [LARGE SCALE GENOMIC DNA]</scope>
    <source>
        <strain evidence="2">cv. BTx623</strain>
    </source>
</reference>
<dbReference type="Gramene" id="OQU83491">
    <property type="protein sequence ID" value="OQU83491"/>
    <property type="gene ID" value="SORBI_3005G124850"/>
</dbReference>
<name>A0A1Z5RIX0_SORBI</name>
<dbReference type="AlphaFoldDB" id="A0A1Z5RIX0"/>
<dbReference type="EMBL" id="CM000764">
    <property type="protein sequence ID" value="OQU83491.1"/>
    <property type="molecule type" value="Genomic_DNA"/>
</dbReference>
<evidence type="ECO:0000313" key="1">
    <source>
        <dbReference type="EMBL" id="OQU83491.1"/>
    </source>
</evidence>
<proteinExistence type="predicted"/>
<accession>A0A1Z5RIX0</accession>
<dbReference type="Proteomes" id="UP000000768">
    <property type="component" value="Chromosome 5"/>
</dbReference>
<protein>
    <submittedName>
        <fullName evidence="1">Uncharacterized protein</fullName>
    </submittedName>
</protein>
<gene>
    <name evidence="1" type="ORF">SORBI_3005G124850</name>
</gene>
<reference evidence="1 2" key="1">
    <citation type="journal article" date="2009" name="Nature">
        <title>The Sorghum bicolor genome and the diversification of grasses.</title>
        <authorList>
            <person name="Paterson A.H."/>
            <person name="Bowers J.E."/>
            <person name="Bruggmann R."/>
            <person name="Dubchak I."/>
            <person name="Grimwood J."/>
            <person name="Gundlach H."/>
            <person name="Haberer G."/>
            <person name="Hellsten U."/>
            <person name="Mitros T."/>
            <person name="Poliakov A."/>
            <person name="Schmutz J."/>
            <person name="Spannagl M."/>
            <person name="Tang H."/>
            <person name="Wang X."/>
            <person name="Wicker T."/>
            <person name="Bharti A.K."/>
            <person name="Chapman J."/>
            <person name="Feltus F.A."/>
            <person name="Gowik U."/>
            <person name="Grigoriev I.V."/>
            <person name="Lyons E."/>
            <person name="Maher C.A."/>
            <person name="Martis M."/>
            <person name="Narechania A."/>
            <person name="Otillar R.P."/>
            <person name="Penning B.W."/>
            <person name="Salamov A.A."/>
            <person name="Wang Y."/>
            <person name="Zhang L."/>
            <person name="Carpita N.C."/>
            <person name="Freeling M."/>
            <person name="Gingle A.R."/>
            <person name="Hash C.T."/>
            <person name="Keller B."/>
            <person name="Klein P."/>
            <person name="Kresovich S."/>
            <person name="McCann M.C."/>
            <person name="Ming R."/>
            <person name="Peterson D.G."/>
            <person name="Mehboob-ur-Rahman"/>
            <person name="Ware D."/>
            <person name="Westhoff P."/>
            <person name="Mayer K.F."/>
            <person name="Messing J."/>
            <person name="Rokhsar D.S."/>
        </authorList>
    </citation>
    <scope>NUCLEOTIDE SEQUENCE [LARGE SCALE GENOMIC DNA]</scope>
    <source>
        <strain evidence="2">cv. BTx623</strain>
    </source>
</reference>